<name>A0ACB8RLC0_9AGAM</name>
<evidence type="ECO:0000313" key="2">
    <source>
        <dbReference type="Proteomes" id="UP000814033"/>
    </source>
</evidence>
<evidence type="ECO:0000313" key="1">
    <source>
        <dbReference type="EMBL" id="KAI0044759.1"/>
    </source>
</evidence>
<gene>
    <name evidence="1" type="ORF">FA95DRAFT_1561876</name>
</gene>
<dbReference type="Proteomes" id="UP000814033">
    <property type="component" value="Unassembled WGS sequence"/>
</dbReference>
<sequence length="507" mass="54760">MTTFRDSSIVIIETSRTVVRAGLGLYELLRTPTIDIPARVGIRASLAPDSSVSQTPVNGRPAYRLGDSLDVGGGPSASTSRAPSAMPPSNSGVRVTDYLVGPQLDEALAAGQDIVVSWPFADGQIRDWTQAEALWKYALLTGLGIRRVQNESPVLLSIFAGLSREGYERISQVFFERFNVAAFSMLDRAMAQLYAANALSGVVVDIGTSRTDVTPVYDGFPVHLARTSVKLGTDACEAFLAHVLRTNTSIELTDAADLRALAQHTWRAGLVRVPTEGEAARDAEDEGVTDIAAVLVAGKEKAVIESGMKKRANAKASAAELARAKEIEALDLVTTEFRGVEVTLGKERHRFCEPLFDPGVMAGVEGWVEENLGDEEATLDMPLQTAVGHAVGLTEAEQRQYIWNGLFVTGDVASYVKGITAGLHSYLLPYVLSNPDQHNEVQARQIRTIKVPDYFAEFREKGDGLAAFLGTSIVAKITFHDGKNFTTKADYAERGPKAVLEMSPSLF</sequence>
<proteinExistence type="predicted"/>
<accession>A0ACB8RLC0</accession>
<reference evidence="1" key="1">
    <citation type="submission" date="2021-02" db="EMBL/GenBank/DDBJ databases">
        <authorList>
            <consortium name="DOE Joint Genome Institute"/>
            <person name="Ahrendt S."/>
            <person name="Looney B.P."/>
            <person name="Miyauchi S."/>
            <person name="Morin E."/>
            <person name="Drula E."/>
            <person name="Courty P.E."/>
            <person name="Chicoki N."/>
            <person name="Fauchery L."/>
            <person name="Kohler A."/>
            <person name="Kuo A."/>
            <person name="Labutti K."/>
            <person name="Pangilinan J."/>
            <person name="Lipzen A."/>
            <person name="Riley R."/>
            <person name="Andreopoulos W."/>
            <person name="He G."/>
            <person name="Johnson J."/>
            <person name="Barry K.W."/>
            <person name="Grigoriev I.V."/>
            <person name="Nagy L."/>
            <person name="Hibbett D."/>
            <person name="Henrissat B."/>
            <person name="Matheny P.B."/>
            <person name="Labbe J."/>
            <person name="Martin F."/>
        </authorList>
    </citation>
    <scope>NUCLEOTIDE SEQUENCE</scope>
    <source>
        <strain evidence="1">FP105234-sp</strain>
    </source>
</reference>
<organism evidence="1 2">
    <name type="scientific">Auriscalpium vulgare</name>
    <dbReference type="NCBI Taxonomy" id="40419"/>
    <lineage>
        <taxon>Eukaryota</taxon>
        <taxon>Fungi</taxon>
        <taxon>Dikarya</taxon>
        <taxon>Basidiomycota</taxon>
        <taxon>Agaricomycotina</taxon>
        <taxon>Agaricomycetes</taxon>
        <taxon>Russulales</taxon>
        <taxon>Auriscalpiaceae</taxon>
        <taxon>Auriscalpium</taxon>
    </lineage>
</organism>
<dbReference type="EMBL" id="MU275972">
    <property type="protein sequence ID" value="KAI0044759.1"/>
    <property type="molecule type" value="Genomic_DNA"/>
</dbReference>
<keyword evidence="2" id="KW-1185">Reference proteome</keyword>
<protein>
    <submittedName>
        <fullName evidence="1">Actin-like ATPase domain-containing protein</fullName>
    </submittedName>
</protein>
<reference evidence="1" key="2">
    <citation type="journal article" date="2022" name="New Phytol.">
        <title>Evolutionary transition to the ectomycorrhizal habit in the genomes of a hyperdiverse lineage of mushroom-forming fungi.</title>
        <authorList>
            <person name="Looney B."/>
            <person name="Miyauchi S."/>
            <person name="Morin E."/>
            <person name="Drula E."/>
            <person name="Courty P.E."/>
            <person name="Kohler A."/>
            <person name="Kuo A."/>
            <person name="LaButti K."/>
            <person name="Pangilinan J."/>
            <person name="Lipzen A."/>
            <person name="Riley R."/>
            <person name="Andreopoulos W."/>
            <person name="He G."/>
            <person name="Johnson J."/>
            <person name="Nolan M."/>
            <person name="Tritt A."/>
            <person name="Barry K.W."/>
            <person name="Grigoriev I.V."/>
            <person name="Nagy L.G."/>
            <person name="Hibbett D."/>
            <person name="Henrissat B."/>
            <person name="Matheny P.B."/>
            <person name="Labbe J."/>
            <person name="Martin F.M."/>
        </authorList>
    </citation>
    <scope>NUCLEOTIDE SEQUENCE</scope>
    <source>
        <strain evidence="1">FP105234-sp</strain>
    </source>
</reference>
<comment type="caution">
    <text evidence="1">The sequence shown here is derived from an EMBL/GenBank/DDBJ whole genome shotgun (WGS) entry which is preliminary data.</text>
</comment>